<dbReference type="InterPro" id="IPR003593">
    <property type="entry name" value="AAA+_ATPase"/>
</dbReference>
<dbReference type="EMBL" id="JAJEKE010000005">
    <property type="protein sequence ID" value="MCQ1529389.1"/>
    <property type="molecule type" value="Genomic_DNA"/>
</dbReference>
<organism evidence="6 7">
    <name type="scientific">Lutispora saccharofermentans</name>
    <dbReference type="NCBI Taxonomy" id="3024236"/>
    <lineage>
        <taxon>Bacteria</taxon>
        <taxon>Bacillati</taxon>
        <taxon>Bacillota</taxon>
        <taxon>Clostridia</taxon>
        <taxon>Lutisporales</taxon>
        <taxon>Lutisporaceae</taxon>
        <taxon>Lutispora</taxon>
    </lineage>
</organism>
<dbReference type="PROSITE" id="PS00211">
    <property type="entry name" value="ABC_TRANSPORTER_1"/>
    <property type="match status" value="1"/>
</dbReference>
<comment type="caution">
    <text evidence="6">The sequence shown here is derived from an EMBL/GenBank/DDBJ whole genome shotgun (WGS) entry which is preliminary data.</text>
</comment>
<dbReference type="CDD" id="cd03215">
    <property type="entry name" value="ABC_Carb_Monos_II"/>
    <property type="match status" value="1"/>
</dbReference>
<feature type="domain" description="ABC transporter" evidence="5">
    <location>
        <begin position="265"/>
        <end position="509"/>
    </location>
</feature>
<evidence type="ECO:0000256" key="2">
    <source>
        <dbReference type="ARBA" id="ARBA00022737"/>
    </source>
</evidence>
<evidence type="ECO:0000256" key="1">
    <source>
        <dbReference type="ARBA" id="ARBA00022448"/>
    </source>
</evidence>
<keyword evidence="2" id="KW-0677">Repeat</keyword>
<accession>A0ABT1NEA6</accession>
<dbReference type="RefSeq" id="WP_255226909.1">
    <property type="nucleotide sequence ID" value="NZ_JAJEKE010000005.1"/>
</dbReference>
<dbReference type="InterPro" id="IPR017871">
    <property type="entry name" value="ABC_transporter-like_CS"/>
</dbReference>
<keyword evidence="4 6" id="KW-0067">ATP-binding</keyword>
<keyword evidence="7" id="KW-1185">Reference proteome</keyword>
<gene>
    <name evidence="6" type="ORF">LJD61_07460</name>
</gene>
<evidence type="ECO:0000259" key="5">
    <source>
        <dbReference type="PROSITE" id="PS50893"/>
    </source>
</evidence>
<feature type="domain" description="ABC transporter" evidence="5">
    <location>
        <begin position="11"/>
        <end position="247"/>
    </location>
</feature>
<evidence type="ECO:0000256" key="4">
    <source>
        <dbReference type="ARBA" id="ARBA00022840"/>
    </source>
</evidence>
<dbReference type="InterPro" id="IPR050107">
    <property type="entry name" value="ABC_carbohydrate_import_ATPase"/>
</dbReference>
<dbReference type="InterPro" id="IPR003439">
    <property type="entry name" value="ABC_transporter-like_ATP-bd"/>
</dbReference>
<evidence type="ECO:0000313" key="6">
    <source>
        <dbReference type="EMBL" id="MCQ1529389.1"/>
    </source>
</evidence>
<keyword evidence="3" id="KW-0547">Nucleotide-binding</keyword>
<evidence type="ECO:0000313" key="7">
    <source>
        <dbReference type="Proteomes" id="UP001651880"/>
    </source>
</evidence>
<dbReference type="SMART" id="SM00382">
    <property type="entry name" value="AAA"/>
    <property type="match status" value="1"/>
</dbReference>
<dbReference type="PANTHER" id="PTHR43790">
    <property type="entry name" value="CARBOHYDRATE TRANSPORT ATP-BINDING PROTEIN MG119-RELATED"/>
    <property type="match status" value="1"/>
</dbReference>
<sequence length="517" mass="57329">MTDDAILAPEILMEDIAKNFGNVHALQNVSFHLSPGEIRALVGENGAGKSTLMNILYGMYSQDSGVITIGEEKIQDRWCPNAAIAKGIGMIHQHFSLIYSHTVLENIVMPTLKWSDFKPDWKKYEEKIEGLLSEYHFDVRLKDRVENLSIGERQQVEILKALYQGAKVLILDEPTGVLTPQQAEALLGFLVDLRSKGFSVVLVTHKLNEAMQISDKITVLRGGKHISTVQTDSTTIPEIARMMVDRQMSAPVQRCQDVKCSKNVLELKNVSVENENKKIVVDNISFTIGQGEIVGIAGVAGNGQVEMAEALVGLRDLKEGSILLDGADIKGWSVEKRRSEGIGYIPEDRHENGMIGEMSIAENLILDCMKREPFSKKGVIQHKNIKDNAEKAIVDFNVKTENGSTPIKNLSGGNQQKVILARTLMETPKVIVACQPTRGLDFSATEYLRKKLVESAEKNVGVLLISSDLDELFELSDRIIVLYRGKIMGNVRRDEVDLQKLGLMMTGCGEDKISENK</sequence>
<dbReference type="InterPro" id="IPR027417">
    <property type="entry name" value="P-loop_NTPase"/>
</dbReference>
<dbReference type="Gene3D" id="3.40.50.300">
    <property type="entry name" value="P-loop containing nucleotide triphosphate hydrolases"/>
    <property type="match status" value="2"/>
</dbReference>
<protein>
    <submittedName>
        <fullName evidence="6">ABC transporter ATP-binding protein</fullName>
    </submittedName>
</protein>
<dbReference type="GO" id="GO:0005524">
    <property type="term" value="F:ATP binding"/>
    <property type="evidence" value="ECO:0007669"/>
    <property type="project" value="UniProtKB-KW"/>
</dbReference>
<dbReference type="PROSITE" id="PS50893">
    <property type="entry name" value="ABC_TRANSPORTER_2"/>
    <property type="match status" value="2"/>
</dbReference>
<dbReference type="PANTHER" id="PTHR43790:SF9">
    <property type="entry name" value="GALACTOFURANOSE TRANSPORTER ATP-BINDING PROTEIN YTFR"/>
    <property type="match status" value="1"/>
</dbReference>
<proteinExistence type="predicted"/>
<dbReference type="SUPFAM" id="SSF52540">
    <property type="entry name" value="P-loop containing nucleoside triphosphate hydrolases"/>
    <property type="match status" value="2"/>
</dbReference>
<reference evidence="6 7" key="1">
    <citation type="submission" date="2021-10" db="EMBL/GenBank/DDBJ databases">
        <title>Lutispora strain m25 sp. nov., a thermophilic, non-spore-forming bacterium isolated from a lab-scale methanogenic bioreactor digesting anaerobic sludge.</title>
        <authorList>
            <person name="El Houari A."/>
            <person name="Mcdonald J."/>
        </authorList>
    </citation>
    <scope>NUCLEOTIDE SEQUENCE [LARGE SCALE GENOMIC DNA]</scope>
    <source>
        <strain evidence="7">m25</strain>
    </source>
</reference>
<keyword evidence="1" id="KW-0813">Transport</keyword>
<dbReference type="Proteomes" id="UP001651880">
    <property type="component" value="Unassembled WGS sequence"/>
</dbReference>
<dbReference type="Pfam" id="PF00005">
    <property type="entry name" value="ABC_tran"/>
    <property type="match status" value="2"/>
</dbReference>
<name>A0ABT1NEA6_9FIRM</name>
<evidence type="ECO:0000256" key="3">
    <source>
        <dbReference type="ARBA" id="ARBA00022741"/>
    </source>
</evidence>
<dbReference type="CDD" id="cd03216">
    <property type="entry name" value="ABC_Carb_Monos_I"/>
    <property type="match status" value="1"/>
</dbReference>